<dbReference type="InterPro" id="IPR004155">
    <property type="entry name" value="PBS_lyase_HEAT"/>
</dbReference>
<reference evidence="1" key="1">
    <citation type="submission" date="2021-02" db="EMBL/GenBank/DDBJ databases">
        <authorList>
            <person name="Dougan E. K."/>
            <person name="Rhodes N."/>
            <person name="Thang M."/>
            <person name="Chan C."/>
        </authorList>
    </citation>
    <scope>NUCLEOTIDE SEQUENCE</scope>
</reference>
<keyword evidence="2" id="KW-1185">Reference proteome</keyword>
<dbReference type="AlphaFoldDB" id="A0A813G789"/>
<evidence type="ECO:0008006" key="3">
    <source>
        <dbReference type="Google" id="ProtNLM"/>
    </source>
</evidence>
<dbReference type="Pfam" id="PF13646">
    <property type="entry name" value="HEAT_2"/>
    <property type="match status" value="2"/>
</dbReference>
<comment type="caution">
    <text evidence="1">The sequence shown here is derived from an EMBL/GenBank/DDBJ whole genome shotgun (WGS) entry which is preliminary data.</text>
</comment>
<evidence type="ECO:0000313" key="2">
    <source>
        <dbReference type="Proteomes" id="UP000654075"/>
    </source>
</evidence>
<dbReference type="InterPro" id="IPR016024">
    <property type="entry name" value="ARM-type_fold"/>
</dbReference>
<dbReference type="OrthoDB" id="340346at2759"/>
<accession>A0A813G789</accession>
<dbReference type="PANTHER" id="PTHR12697">
    <property type="entry name" value="PBS LYASE HEAT-LIKE PROTEIN"/>
    <property type="match status" value="1"/>
</dbReference>
<name>A0A813G789_POLGL</name>
<dbReference type="GO" id="GO:0016491">
    <property type="term" value="F:oxidoreductase activity"/>
    <property type="evidence" value="ECO:0007669"/>
    <property type="project" value="TreeGrafter"/>
</dbReference>
<dbReference type="Gene3D" id="1.25.10.10">
    <property type="entry name" value="Leucine-rich Repeat Variant"/>
    <property type="match status" value="1"/>
</dbReference>
<organism evidence="1 2">
    <name type="scientific">Polarella glacialis</name>
    <name type="common">Dinoflagellate</name>
    <dbReference type="NCBI Taxonomy" id="89957"/>
    <lineage>
        <taxon>Eukaryota</taxon>
        <taxon>Sar</taxon>
        <taxon>Alveolata</taxon>
        <taxon>Dinophyceae</taxon>
        <taxon>Suessiales</taxon>
        <taxon>Suessiaceae</taxon>
        <taxon>Polarella</taxon>
    </lineage>
</organism>
<dbReference type="PANTHER" id="PTHR12697:SF5">
    <property type="entry name" value="DEOXYHYPUSINE HYDROXYLASE"/>
    <property type="match status" value="1"/>
</dbReference>
<protein>
    <recommendedName>
        <fullName evidence="3">HEAT repeat domain-containing protein</fullName>
    </recommendedName>
</protein>
<dbReference type="Proteomes" id="UP000654075">
    <property type="component" value="Unassembled WGS sequence"/>
</dbReference>
<sequence length="231" mass="25125">MTYDADSRIRGYALEAVGRALCLRGPGSVVVTGVARPHCARLAKLLETEVTDDVFRRAAARIFADMAPEGSEPHSESLAKALLKDPDAEVRRLAVKALEGLGIEGAPYEEHLVIALDDKDEVVRRRVARTLRNLGEGASRHLGRKLSDDNPDVRASAAQSLGGLGRGAAQYEFALGKLLEDEELPVREAAIQALRQVLPARTGSWRRTVPAVKQETSKLRECLRKLSSIVS</sequence>
<evidence type="ECO:0000313" key="1">
    <source>
        <dbReference type="EMBL" id="CAE8622541.1"/>
    </source>
</evidence>
<gene>
    <name evidence="1" type="ORF">PGLA1383_LOCUS39978</name>
</gene>
<dbReference type="SUPFAM" id="SSF48371">
    <property type="entry name" value="ARM repeat"/>
    <property type="match status" value="1"/>
</dbReference>
<dbReference type="InterPro" id="IPR011989">
    <property type="entry name" value="ARM-like"/>
</dbReference>
<proteinExistence type="predicted"/>
<dbReference type="SMART" id="SM00567">
    <property type="entry name" value="EZ_HEAT"/>
    <property type="match status" value="4"/>
</dbReference>
<dbReference type="EMBL" id="CAJNNV010027995">
    <property type="protein sequence ID" value="CAE8622541.1"/>
    <property type="molecule type" value="Genomic_DNA"/>
</dbReference>